<dbReference type="GO" id="GO:0007417">
    <property type="term" value="P:central nervous system development"/>
    <property type="evidence" value="ECO:0007669"/>
    <property type="project" value="TreeGrafter"/>
</dbReference>
<organism evidence="13 14">
    <name type="scientific">Pyxicephalus adspersus</name>
    <name type="common">African bullfrog</name>
    <dbReference type="NCBI Taxonomy" id="30357"/>
    <lineage>
        <taxon>Eukaryota</taxon>
        <taxon>Metazoa</taxon>
        <taxon>Chordata</taxon>
        <taxon>Craniata</taxon>
        <taxon>Vertebrata</taxon>
        <taxon>Euteleostomi</taxon>
        <taxon>Amphibia</taxon>
        <taxon>Batrachia</taxon>
        <taxon>Anura</taxon>
        <taxon>Neobatrachia</taxon>
        <taxon>Ranoidea</taxon>
        <taxon>Pyxicephalidae</taxon>
        <taxon>Pyxicephalinae</taxon>
        <taxon>Pyxicephalus</taxon>
    </lineage>
</organism>
<keyword evidence="8 9" id="KW-0539">Nucleus</keyword>
<dbReference type="PRINTS" id="PR00024">
    <property type="entry name" value="HOMEOBOX"/>
</dbReference>
<evidence type="ECO:0000256" key="6">
    <source>
        <dbReference type="ARBA" id="ARBA00023155"/>
    </source>
</evidence>
<dbReference type="SMART" id="SM00389">
    <property type="entry name" value="HOX"/>
    <property type="match status" value="1"/>
</dbReference>
<dbReference type="PANTHER" id="PTHR24339">
    <property type="entry name" value="HOMEOBOX PROTEIN EMX-RELATED"/>
    <property type="match status" value="1"/>
</dbReference>
<dbReference type="CDD" id="cd00086">
    <property type="entry name" value="homeodomain"/>
    <property type="match status" value="1"/>
</dbReference>
<evidence type="ECO:0000256" key="5">
    <source>
        <dbReference type="ARBA" id="ARBA00023125"/>
    </source>
</evidence>
<keyword evidence="6 9" id="KW-0371">Homeobox</keyword>
<keyword evidence="5 9" id="KW-0238">DNA-binding</keyword>
<keyword evidence="3" id="KW-0678">Repressor</keyword>
<gene>
    <name evidence="13" type="ORF">GDO54_009708</name>
</gene>
<protein>
    <recommendedName>
        <fullName evidence="12">Homeobox domain-containing protein</fullName>
    </recommendedName>
</protein>
<dbReference type="InterPro" id="IPR009057">
    <property type="entry name" value="Homeodomain-like_sf"/>
</dbReference>
<keyword evidence="14" id="KW-1185">Reference proteome</keyword>
<evidence type="ECO:0000259" key="12">
    <source>
        <dbReference type="PROSITE" id="PS50071"/>
    </source>
</evidence>
<evidence type="ECO:0000256" key="11">
    <source>
        <dbReference type="SAM" id="MobiDB-lite"/>
    </source>
</evidence>
<dbReference type="AlphaFoldDB" id="A0AAV3ASI5"/>
<dbReference type="PROSITE" id="PS50071">
    <property type="entry name" value="HOMEOBOX_2"/>
    <property type="match status" value="1"/>
</dbReference>
<dbReference type="GO" id="GO:0014028">
    <property type="term" value="P:notochord formation"/>
    <property type="evidence" value="ECO:0007669"/>
    <property type="project" value="UniProtKB-ARBA"/>
</dbReference>
<dbReference type="GO" id="GO:0000978">
    <property type="term" value="F:RNA polymerase II cis-regulatory region sequence-specific DNA binding"/>
    <property type="evidence" value="ECO:0007669"/>
    <property type="project" value="TreeGrafter"/>
</dbReference>
<evidence type="ECO:0000256" key="8">
    <source>
        <dbReference type="ARBA" id="ARBA00023242"/>
    </source>
</evidence>
<dbReference type="GO" id="GO:0005634">
    <property type="term" value="C:nucleus"/>
    <property type="evidence" value="ECO:0007669"/>
    <property type="project" value="UniProtKB-SubCell"/>
</dbReference>
<keyword evidence="7" id="KW-0804">Transcription</keyword>
<dbReference type="InterPro" id="IPR020479">
    <property type="entry name" value="HD_metazoa"/>
</dbReference>
<dbReference type="GO" id="GO:0030182">
    <property type="term" value="P:neuron differentiation"/>
    <property type="evidence" value="ECO:0007669"/>
    <property type="project" value="TreeGrafter"/>
</dbReference>
<feature type="region of interest" description="Disordered" evidence="11">
    <location>
        <begin position="1"/>
        <end position="58"/>
    </location>
</feature>
<evidence type="ECO:0000256" key="3">
    <source>
        <dbReference type="ARBA" id="ARBA00022491"/>
    </source>
</evidence>
<dbReference type="PROSITE" id="PS00027">
    <property type="entry name" value="HOMEOBOX_1"/>
    <property type="match status" value="1"/>
</dbReference>
<comment type="subcellular location">
    <subcellularLocation>
        <location evidence="1 9 10">Nucleus</location>
    </subcellularLocation>
</comment>
<keyword evidence="4" id="KW-0805">Transcription regulation</keyword>
<evidence type="ECO:0000256" key="4">
    <source>
        <dbReference type="ARBA" id="ARBA00023015"/>
    </source>
</evidence>
<dbReference type="Proteomes" id="UP001181693">
    <property type="component" value="Unassembled WGS sequence"/>
</dbReference>
<dbReference type="Pfam" id="PF00046">
    <property type="entry name" value="Homeodomain"/>
    <property type="match status" value="1"/>
</dbReference>
<dbReference type="SUPFAM" id="SSF46689">
    <property type="entry name" value="Homeodomain-like"/>
    <property type="match status" value="1"/>
</dbReference>
<feature type="DNA-binding region" description="Homeobox" evidence="9">
    <location>
        <begin position="147"/>
        <end position="206"/>
    </location>
</feature>
<dbReference type="Gene3D" id="1.10.10.60">
    <property type="entry name" value="Homeodomain-like"/>
    <property type="match status" value="1"/>
</dbReference>
<reference evidence="13" key="1">
    <citation type="thesis" date="2020" institute="ProQuest LLC" country="789 East Eisenhower Parkway, Ann Arbor, MI, USA">
        <title>Comparative Genomics and Chromosome Evolution.</title>
        <authorList>
            <person name="Mudd A.B."/>
        </authorList>
    </citation>
    <scope>NUCLEOTIDE SEQUENCE</scope>
    <source>
        <strain evidence="13">1538</strain>
        <tissue evidence="13">Blood</tissue>
    </source>
</reference>
<feature type="domain" description="Homeobox" evidence="12">
    <location>
        <begin position="145"/>
        <end position="205"/>
    </location>
</feature>
<sequence length="237" mass="27070">MVHGPVFPGLPAHLDQSSSNMPVTDEAPKVPFSIDSILSNTDRPSTPGLPQERLTWQAPTSSPAPYGYSYGVMPYSPVWIYKPTAVYAHPMQHPMQHPLQHPMQPQPQIRAPRSNCLCADPLCKDRGFAYTQHTLSNLTWRTGPCKIKRIRTVFTPEQLERLEKEFLKQQYMVGTERVDLAATLNLSETQVKVWFQNRRIKWRKQSSEQKKAKLSQFGVTSSEDSEFIDENKTDDDN</sequence>
<comment type="caution">
    <text evidence="13">The sequence shown here is derived from an EMBL/GenBank/DDBJ whole genome shotgun (WGS) entry which is preliminary data.</text>
</comment>
<name>A0AAV3ASI5_PYXAD</name>
<keyword evidence="2" id="KW-0217">Developmental protein</keyword>
<dbReference type="InterPro" id="IPR001356">
    <property type="entry name" value="HD"/>
</dbReference>
<feature type="region of interest" description="Disordered" evidence="11">
    <location>
        <begin position="213"/>
        <end position="237"/>
    </location>
</feature>
<evidence type="ECO:0000313" key="14">
    <source>
        <dbReference type="Proteomes" id="UP001181693"/>
    </source>
</evidence>
<dbReference type="InterPro" id="IPR050877">
    <property type="entry name" value="EMX-VAX-Noto_Homeobox_TFs"/>
</dbReference>
<dbReference type="PANTHER" id="PTHR24339:SF67">
    <property type="entry name" value="GNOT1 HOMEODOMAIN PROTEIN-RELATED"/>
    <property type="match status" value="1"/>
</dbReference>
<dbReference type="FunFam" id="1.10.10.60:FF:000450">
    <property type="entry name" value="Homeobox protein notochord"/>
    <property type="match status" value="1"/>
</dbReference>
<evidence type="ECO:0000313" key="13">
    <source>
        <dbReference type="EMBL" id="DBA29484.1"/>
    </source>
</evidence>
<evidence type="ECO:0000256" key="10">
    <source>
        <dbReference type="RuleBase" id="RU000682"/>
    </source>
</evidence>
<feature type="compositionally biased region" description="Acidic residues" evidence="11">
    <location>
        <begin position="223"/>
        <end position="237"/>
    </location>
</feature>
<dbReference type="EMBL" id="DYDO01000003">
    <property type="protein sequence ID" value="DBA29484.1"/>
    <property type="molecule type" value="Genomic_DNA"/>
</dbReference>
<evidence type="ECO:0000256" key="9">
    <source>
        <dbReference type="PROSITE-ProRule" id="PRU00108"/>
    </source>
</evidence>
<proteinExistence type="predicted"/>
<evidence type="ECO:0000256" key="1">
    <source>
        <dbReference type="ARBA" id="ARBA00004123"/>
    </source>
</evidence>
<dbReference type="InterPro" id="IPR017970">
    <property type="entry name" value="Homeobox_CS"/>
</dbReference>
<accession>A0AAV3ASI5</accession>
<dbReference type="GO" id="GO:0000981">
    <property type="term" value="F:DNA-binding transcription factor activity, RNA polymerase II-specific"/>
    <property type="evidence" value="ECO:0007669"/>
    <property type="project" value="InterPro"/>
</dbReference>
<evidence type="ECO:0000256" key="7">
    <source>
        <dbReference type="ARBA" id="ARBA00023163"/>
    </source>
</evidence>
<evidence type="ECO:0000256" key="2">
    <source>
        <dbReference type="ARBA" id="ARBA00022473"/>
    </source>
</evidence>